<keyword evidence="4" id="KW-0378">Hydrolase</keyword>
<evidence type="ECO:0000256" key="6">
    <source>
        <dbReference type="ARBA" id="ARBA00023049"/>
    </source>
</evidence>
<keyword evidence="3" id="KW-0479">Metal-binding</keyword>
<dbReference type="Pfam" id="PF00675">
    <property type="entry name" value="Peptidase_M16"/>
    <property type="match status" value="1"/>
</dbReference>
<evidence type="ECO:0000259" key="10">
    <source>
        <dbReference type="Pfam" id="PF05193"/>
    </source>
</evidence>
<dbReference type="InterPro" id="IPR007863">
    <property type="entry name" value="Peptidase_M16_C"/>
</dbReference>
<evidence type="ECO:0008006" key="15">
    <source>
        <dbReference type="Google" id="ProtNLM"/>
    </source>
</evidence>
<dbReference type="Proteomes" id="UP001497444">
    <property type="component" value="Unassembled WGS sequence"/>
</dbReference>
<evidence type="ECO:0000313" key="14">
    <source>
        <dbReference type="Proteomes" id="UP001497444"/>
    </source>
</evidence>
<dbReference type="EMBL" id="CAXAQS010000427">
    <property type="protein sequence ID" value="CAK9251610.1"/>
    <property type="molecule type" value="Genomic_DNA"/>
</dbReference>
<organism evidence="13 14">
    <name type="scientific">Sphagnum jensenii</name>
    <dbReference type="NCBI Taxonomy" id="128206"/>
    <lineage>
        <taxon>Eukaryota</taxon>
        <taxon>Viridiplantae</taxon>
        <taxon>Streptophyta</taxon>
        <taxon>Embryophyta</taxon>
        <taxon>Bryophyta</taxon>
        <taxon>Sphagnophytina</taxon>
        <taxon>Sphagnopsida</taxon>
        <taxon>Sphagnales</taxon>
        <taxon>Sphagnaceae</taxon>
        <taxon>Sphagnum</taxon>
    </lineage>
</organism>
<evidence type="ECO:0000256" key="3">
    <source>
        <dbReference type="ARBA" id="ARBA00022723"/>
    </source>
</evidence>
<feature type="compositionally biased region" description="Acidic residues" evidence="8">
    <location>
        <begin position="72"/>
        <end position="83"/>
    </location>
</feature>
<evidence type="ECO:0000256" key="5">
    <source>
        <dbReference type="ARBA" id="ARBA00022833"/>
    </source>
</evidence>
<comment type="caution">
    <text evidence="13">The sequence shown here is derived from an EMBL/GenBank/DDBJ whole genome shotgun (WGS) entry which is preliminary data.</text>
</comment>
<sequence length="1065" mass="120663">MGVERLRTTTTLEEEEDIGGAADGGAVSVVTAASDQRLYQYLKLKNGMSALLIHDPAMASAPKDSSGQNMGVDEEDDEEEDEDHSSGSVSGSGEEEDEDEEDDMEYHESELDEGEEESDNDDDDEMPSHVGAAQAPTKKAAAAMCVGVGSFSDPPDAQGLAHFLEHMLFMGSSKFPDENEYDTFLSKHGGGSNAFTETEFTCYHFDISPSFLKPALDRFSQFFISPLAKAEAMDREVQAIDSEFEQVLQSDACRLLQLQCHTAKPSHPFNTFSWGNRKSLSEPMERGMDMRGKLLQLYRDHYLAGRMKLTILGGEPLDTLKQWAIELFGKVSEGGEARLPFPWDGPVWESGRMYRVESVRDQHLLAMTWPLPCLQADYLKKPQDYISHLVGHEGAGSLLSLLKAKGLATGLSAGVGDGGYDRSSAGYMFTVNIHLTDSGLEHVLDVVGLLYQYVKMLRLIGPQEWVFKELQSMAMMEFRFAEEESADNYVVRLASNMHLYSEENIIYGDYSFEQWDPDLVADLLKRVNPSNMRLDIVTKSFNRNAPGVEVEPWFQVPYTIEILPADLLQQWENPSHVDPALTIPVVNAFIPHDFTIRTGKSVVSEDLSIPRVVLDDPALKVWYKLDQTFKTPRANTYFSVMCRAAGESIKAVVLTDIYMKLLEHELNETIYLANVAKLESSLAVTGDKIDLKLFGFNEKLPVLAHKIAELLTSLVPREDRFQVIKEDIERAYRNANMKPLKHSAYLRLQALKERFWHADDKLACLLSLTVKDVTDFIPQLFNQTYIEALCHGNLDEEEALKIANIFKQTLVKNVLPPELRPQERIIKLPLGSSLLHSANVKNESEENSVVEMYFQGEQDLGRDSIRTRGIIDLFEQMIYEPCFNQLRTKEQLGYRVDCGVRVTYRVLGFCFRVQSAKYTPPFLEHRINTFIASLSQVLKEMTDEEFTSYKTALVELKLERDHSLLDETDRHWEQIWDQRYLFDARKLEASELLTISKSEVSEWFSRFLDSSSAVRRKLSIHIWGCNAQAERNNRKDNESTEDGDVTVIDDLQAFKHGKELFPVLV</sequence>
<dbReference type="InterPro" id="IPR032632">
    <property type="entry name" value="Peptidase_M16_M"/>
</dbReference>
<dbReference type="Pfam" id="PF16187">
    <property type="entry name" value="Peptidase_M16_M"/>
    <property type="match status" value="1"/>
</dbReference>
<evidence type="ECO:0000259" key="11">
    <source>
        <dbReference type="Pfam" id="PF16187"/>
    </source>
</evidence>
<dbReference type="Pfam" id="PF05193">
    <property type="entry name" value="Peptidase_M16_C"/>
    <property type="match status" value="1"/>
</dbReference>
<keyword evidence="6" id="KW-0482">Metalloprotease</keyword>
<feature type="domain" description="Peptidase M16 N-terminal" evidence="9">
    <location>
        <begin position="134"/>
        <end position="265"/>
    </location>
</feature>
<dbReference type="InterPro" id="IPR011249">
    <property type="entry name" value="Metalloenz_LuxS/M16"/>
</dbReference>
<feature type="region of interest" description="Disordered" evidence="8">
    <location>
        <begin position="59"/>
        <end position="135"/>
    </location>
</feature>
<evidence type="ECO:0000256" key="7">
    <source>
        <dbReference type="RuleBase" id="RU004447"/>
    </source>
</evidence>
<keyword evidence="2" id="KW-0645">Protease</keyword>
<dbReference type="PANTHER" id="PTHR43690:SF18">
    <property type="entry name" value="INSULIN-DEGRADING ENZYME-RELATED"/>
    <property type="match status" value="1"/>
</dbReference>
<dbReference type="Pfam" id="PF22456">
    <property type="entry name" value="PqqF-like_C_4"/>
    <property type="match status" value="1"/>
</dbReference>
<dbReference type="InterPro" id="IPR050626">
    <property type="entry name" value="Peptidase_M16"/>
</dbReference>
<evidence type="ECO:0000256" key="4">
    <source>
        <dbReference type="ARBA" id="ARBA00022801"/>
    </source>
</evidence>
<dbReference type="Gene3D" id="3.30.830.10">
    <property type="entry name" value="Metalloenzyme, LuxS/M16 peptidase-like"/>
    <property type="match status" value="4"/>
</dbReference>
<evidence type="ECO:0000256" key="8">
    <source>
        <dbReference type="SAM" id="MobiDB-lite"/>
    </source>
</evidence>
<feature type="compositionally biased region" description="Acidic residues" evidence="8">
    <location>
        <begin position="93"/>
        <end position="125"/>
    </location>
</feature>
<gene>
    <name evidence="13" type="ORF">CSSPJE1EN1_LOCUS26988</name>
</gene>
<proteinExistence type="inferred from homology"/>
<dbReference type="SUPFAM" id="SSF63411">
    <property type="entry name" value="LuxS/MPP-like metallohydrolase"/>
    <property type="match status" value="4"/>
</dbReference>
<evidence type="ECO:0000256" key="2">
    <source>
        <dbReference type="ARBA" id="ARBA00022670"/>
    </source>
</evidence>
<keyword evidence="5" id="KW-0862">Zinc</keyword>
<keyword evidence="14" id="KW-1185">Reference proteome</keyword>
<evidence type="ECO:0000256" key="1">
    <source>
        <dbReference type="ARBA" id="ARBA00007261"/>
    </source>
</evidence>
<protein>
    <recommendedName>
        <fullName evidence="15">Nardilysin-like</fullName>
    </recommendedName>
</protein>
<dbReference type="InterPro" id="IPR001431">
    <property type="entry name" value="Pept_M16_Zn_BS"/>
</dbReference>
<dbReference type="InterPro" id="IPR054734">
    <property type="entry name" value="PqqF-like_C_4"/>
</dbReference>
<accession>A0ABP0VF52</accession>
<evidence type="ECO:0000259" key="9">
    <source>
        <dbReference type="Pfam" id="PF00675"/>
    </source>
</evidence>
<dbReference type="PROSITE" id="PS00143">
    <property type="entry name" value="INSULINASE"/>
    <property type="match status" value="1"/>
</dbReference>
<feature type="domain" description="Peptidase M16 middle/third" evidence="11">
    <location>
        <begin position="478"/>
        <end position="763"/>
    </location>
</feature>
<evidence type="ECO:0000259" key="12">
    <source>
        <dbReference type="Pfam" id="PF22456"/>
    </source>
</evidence>
<dbReference type="PANTHER" id="PTHR43690">
    <property type="entry name" value="NARDILYSIN"/>
    <property type="match status" value="1"/>
</dbReference>
<feature type="domain" description="Coenzyme PQQ synthesis protein F-like C-terminal lobe" evidence="12">
    <location>
        <begin position="873"/>
        <end position="972"/>
    </location>
</feature>
<evidence type="ECO:0000313" key="13">
    <source>
        <dbReference type="EMBL" id="CAK9251610.1"/>
    </source>
</evidence>
<feature type="domain" description="Peptidase M16 C-terminal" evidence="10">
    <location>
        <begin position="292"/>
        <end position="471"/>
    </location>
</feature>
<dbReference type="InterPro" id="IPR011765">
    <property type="entry name" value="Pept_M16_N"/>
</dbReference>
<comment type="similarity">
    <text evidence="1 7">Belongs to the peptidase M16 family.</text>
</comment>
<reference evidence="13" key="1">
    <citation type="submission" date="2024-02" db="EMBL/GenBank/DDBJ databases">
        <authorList>
            <consortium name="ELIXIR-Norway"/>
            <consortium name="Elixir Norway"/>
        </authorList>
    </citation>
    <scope>NUCLEOTIDE SEQUENCE</scope>
</reference>
<name>A0ABP0VF52_9BRYO</name>
<feature type="region of interest" description="Disordered" evidence="8">
    <location>
        <begin position="1"/>
        <end position="25"/>
    </location>
</feature>